<evidence type="ECO:0000313" key="3">
    <source>
        <dbReference type="Proteomes" id="UP000274922"/>
    </source>
</evidence>
<name>A0A4P9X466_9FUNG</name>
<dbReference type="Proteomes" id="UP000274922">
    <property type="component" value="Unassembled WGS sequence"/>
</dbReference>
<evidence type="ECO:0000256" key="1">
    <source>
        <dbReference type="SAM" id="SignalP"/>
    </source>
</evidence>
<gene>
    <name evidence="2" type="ORF">CXG81DRAFT_20125</name>
</gene>
<evidence type="ECO:0008006" key="4">
    <source>
        <dbReference type="Google" id="ProtNLM"/>
    </source>
</evidence>
<proteinExistence type="predicted"/>
<keyword evidence="1" id="KW-0732">Signal</keyword>
<evidence type="ECO:0000313" key="2">
    <source>
        <dbReference type="EMBL" id="RKO99856.1"/>
    </source>
</evidence>
<accession>A0A4P9X466</accession>
<reference evidence="3" key="1">
    <citation type="journal article" date="2018" name="Nat. Microbiol.">
        <title>Leveraging single-cell genomics to expand the fungal tree of life.</title>
        <authorList>
            <person name="Ahrendt S.R."/>
            <person name="Quandt C.A."/>
            <person name="Ciobanu D."/>
            <person name="Clum A."/>
            <person name="Salamov A."/>
            <person name="Andreopoulos B."/>
            <person name="Cheng J.F."/>
            <person name="Woyke T."/>
            <person name="Pelin A."/>
            <person name="Henrissat B."/>
            <person name="Reynolds N.K."/>
            <person name="Benny G.L."/>
            <person name="Smith M.E."/>
            <person name="James T.Y."/>
            <person name="Grigoriev I.V."/>
        </authorList>
    </citation>
    <scope>NUCLEOTIDE SEQUENCE [LARGE SCALE GENOMIC DNA]</scope>
    <source>
        <strain evidence="3">ATCC 52028</strain>
    </source>
</reference>
<keyword evidence="3" id="KW-1185">Reference proteome</keyword>
<feature type="chain" id="PRO_5020967166" description="Cellulase" evidence="1">
    <location>
        <begin position="18"/>
        <end position="448"/>
    </location>
</feature>
<organism evidence="2 3">
    <name type="scientific">Caulochytrium protostelioides</name>
    <dbReference type="NCBI Taxonomy" id="1555241"/>
    <lineage>
        <taxon>Eukaryota</taxon>
        <taxon>Fungi</taxon>
        <taxon>Fungi incertae sedis</taxon>
        <taxon>Chytridiomycota</taxon>
        <taxon>Chytridiomycota incertae sedis</taxon>
        <taxon>Chytridiomycetes</taxon>
        <taxon>Caulochytriales</taxon>
        <taxon>Caulochytriaceae</taxon>
        <taxon>Caulochytrium</taxon>
    </lineage>
</organism>
<sequence>MRWVILLGSLAGMLASAAPTVVQDKVYDWRFDLNYEPHRYLPVDVHYVGKQAAPPHQIPVSFSTFNKIGLAYRKGGQLPTASSKPSADGATFCGTLKKSDKAAECKSVQPYQVVVTDADNSQTRHMICVCDGGQNPYRAATMLPLLPKTLRTELKQIVLTPKADKMVPYYDAGDHVAYLPREASSFGYAWAMLAAEATLTQAEKDAVKTALDSAEHVFARRHLAPYEGHEVAHMTAVYLSYVPSARTADQFKGAAIPPDIVNNNDVPWADAAFLYLHPAIVALRKAKALMAVTRDAPPALDLFVPTEYTSLLGPMFKPDVGNMPKLYVKVPRAACEGHNLVLEMRDNACYYGNLLPKKVQVQMGTKRLEVLDEMVRSDACGVQSFVIRNLQPGKARVMFDVAENSLLKLVPSTFDLYVFPKEKCPAWFAQSGSMRATSKAIAATPGGK</sequence>
<feature type="signal peptide" evidence="1">
    <location>
        <begin position="1"/>
        <end position="17"/>
    </location>
</feature>
<protein>
    <recommendedName>
        <fullName evidence="4">Cellulase</fullName>
    </recommendedName>
</protein>
<dbReference type="EMBL" id="ML014252">
    <property type="protein sequence ID" value="RKO99856.1"/>
    <property type="molecule type" value="Genomic_DNA"/>
</dbReference>
<dbReference type="AlphaFoldDB" id="A0A4P9X466"/>